<sequence length="125" mass="14102">MNNSTITEIEKVNRSIARWGSVVAAILFAVGFLTDPRLSANLVIAEWEQIALILVVFVGYLLAWKNRFELTGSMIALCAMAGYWIWCRMCVNQLPNPIVFMLAAPALFHVLAVLVHRVLRWRKAS</sequence>
<feature type="transmembrane region" description="Helical" evidence="1">
    <location>
        <begin position="70"/>
        <end position="86"/>
    </location>
</feature>
<dbReference type="Proteomes" id="UP000323917">
    <property type="component" value="Chromosome"/>
</dbReference>
<evidence type="ECO:0000256" key="1">
    <source>
        <dbReference type="SAM" id="Phobius"/>
    </source>
</evidence>
<keyword evidence="3" id="KW-1185">Reference proteome</keyword>
<dbReference type="KEGG" id="bgok:Pr1d_20460"/>
<accession>A0A5B9QB74</accession>
<keyword evidence="1" id="KW-0472">Membrane</keyword>
<proteinExistence type="predicted"/>
<dbReference type="OrthoDB" id="9841184at2"/>
<organism evidence="2 3">
    <name type="scientific">Bythopirellula goksoeyrii</name>
    <dbReference type="NCBI Taxonomy" id="1400387"/>
    <lineage>
        <taxon>Bacteria</taxon>
        <taxon>Pseudomonadati</taxon>
        <taxon>Planctomycetota</taxon>
        <taxon>Planctomycetia</taxon>
        <taxon>Pirellulales</taxon>
        <taxon>Lacipirellulaceae</taxon>
        <taxon>Bythopirellula</taxon>
    </lineage>
</organism>
<dbReference type="RefSeq" id="WP_148073368.1">
    <property type="nucleotide sequence ID" value="NZ_CP042913.1"/>
</dbReference>
<feature type="transmembrane region" description="Helical" evidence="1">
    <location>
        <begin position="98"/>
        <end position="119"/>
    </location>
</feature>
<protein>
    <submittedName>
        <fullName evidence="2">Uncharacterized protein</fullName>
    </submittedName>
</protein>
<name>A0A5B9QB74_9BACT</name>
<feature type="transmembrane region" description="Helical" evidence="1">
    <location>
        <begin position="16"/>
        <end position="34"/>
    </location>
</feature>
<evidence type="ECO:0000313" key="2">
    <source>
        <dbReference type="EMBL" id="QEG34762.1"/>
    </source>
</evidence>
<reference evidence="2 3" key="1">
    <citation type="submission" date="2019-08" db="EMBL/GenBank/DDBJ databases">
        <title>Deep-cultivation of Planctomycetes and their phenomic and genomic characterization uncovers novel biology.</title>
        <authorList>
            <person name="Wiegand S."/>
            <person name="Jogler M."/>
            <person name="Boedeker C."/>
            <person name="Pinto D."/>
            <person name="Vollmers J."/>
            <person name="Rivas-Marin E."/>
            <person name="Kohn T."/>
            <person name="Peeters S.H."/>
            <person name="Heuer A."/>
            <person name="Rast P."/>
            <person name="Oberbeckmann S."/>
            <person name="Bunk B."/>
            <person name="Jeske O."/>
            <person name="Meyerdierks A."/>
            <person name="Storesund J.E."/>
            <person name="Kallscheuer N."/>
            <person name="Luecker S."/>
            <person name="Lage O.M."/>
            <person name="Pohl T."/>
            <person name="Merkel B.J."/>
            <person name="Hornburger P."/>
            <person name="Mueller R.-W."/>
            <person name="Bruemmer F."/>
            <person name="Labrenz M."/>
            <person name="Spormann A.M."/>
            <person name="Op den Camp H."/>
            <person name="Overmann J."/>
            <person name="Amann R."/>
            <person name="Jetten M.S.M."/>
            <person name="Mascher T."/>
            <person name="Medema M.H."/>
            <person name="Devos D.P."/>
            <person name="Kaster A.-K."/>
            <person name="Ovreas L."/>
            <person name="Rohde M."/>
            <person name="Galperin M.Y."/>
            <person name="Jogler C."/>
        </authorList>
    </citation>
    <scope>NUCLEOTIDE SEQUENCE [LARGE SCALE GENOMIC DNA]</scope>
    <source>
        <strain evidence="2 3">Pr1d</strain>
    </source>
</reference>
<dbReference type="AlphaFoldDB" id="A0A5B9QB74"/>
<dbReference type="EMBL" id="CP042913">
    <property type="protein sequence ID" value="QEG34762.1"/>
    <property type="molecule type" value="Genomic_DNA"/>
</dbReference>
<gene>
    <name evidence="2" type="ORF">Pr1d_20460</name>
</gene>
<keyword evidence="1" id="KW-0812">Transmembrane</keyword>
<feature type="transmembrane region" description="Helical" evidence="1">
    <location>
        <begin position="40"/>
        <end position="63"/>
    </location>
</feature>
<evidence type="ECO:0000313" key="3">
    <source>
        <dbReference type="Proteomes" id="UP000323917"/>
    </source>
</evidence>
<keyword evidence="1" id="KW-1133">Transmembrane helix</keyword>